<dbReference type="EMBL" id="HACG01010100">
    <property type="protein sequence ID" value="CEK56965.1"/>
    <property type="molecule type" value="Transcribed_RNA"/>
</dbReference>
<evidence type="ECO:0000256" key="1">
    <source>
        <dbReference type="SAM" id="MobiDB-lite"/>
    </source>
</evidence>
<proteinExistence type="predicted"/>
<reference evidence="2" key="1">
    <citation type="submission" date="2014-12" db="EMBL/GenBank/DDBJ databases">
        <title>Insight into the proteome of Arion vulgaris.</title>
        <authorList>
            <person name="Aradska J."/>
            <person name="Bulat T."/>
            <person name="Smidak R."/>
            <person name="Sarate P."/>
            <person name="Gangsoo J."/>
            <person name="Sialana F."/>
            <person name="Bilban M."/>
            <person name="Lubec G."/>
        </authorList>
    </citation>
    <scope>NUCLEOTIDE SEQUENCE</scope>
    <source>
        <tissue evidence="2">Skin</tissue>
    </source>
</reference>
<name>A0A0B6YNE8_9EUPU</name>
<feature type="region of interest" description="Disordered" evidence="1">
    <location>
        <begin position="1"/>
        <end position="140"/>
    </location>
</feature>
<feature type="compositionally biased region" description="Polar residues" evidence="1">
    <location>
        <begin position="74"/>
        <end position="95"/>
    </location>
</feature>
<gene>
    <name evidence="2" type="primary">ORF28957</name>
</gene>
<feature type="compositionally biased region" description="Polar residues" evidence="1">
    <location>
        <begin position="127"/>
        <end position="140"/>
    </location>
</feature>
<feature type="non-terminal residue" evidence="2">
    <location>
        <position position="1"/>
    </location>
</feature>
<evidence type="ECO:0000313" key="2">
    <source>
        <dbReference type="EMBL" id="CEK56965.1"/>
    </source>
</evidence>
<protein>
    <submittedName>
        <fullName evidence="2">Uncharacterized protein</fullName>
    </submittedName>
</protein>
<accession>A0A0B6YNE8</accession>
<sequence length="140" mass="15491">DHIGLENVTSFQPSFNLPHPHTNRKSSTTPTPDQRLEPLMPALLKPTKEKEINLSKAEERGDRSPRRKRIMSPTEPQLSLASHTQQAGGAQSPHQRQPLHMENDGGSFNEQSGDLLSLPADTAGGRSPSSSYKQQPQRPR</sequence>
<organism evidence="2">
    <name type="scientific">Arion vulgaris</name>
    <dbReference type="NCBI Taxonomy" id="1028688"/>
    <lineage>
        <taxon>Eukaryota</taxon>
        <taxon>Metazoa</taxon>
        <taxon>Spiralia</taxon>
        <taxon>Lophotrochozoa</taxon>
        <taxon>Mollusca</taxon>
        <taxon>Gastropoda</taxon>
        <taxon>Heterobranchia</taxon>
        <taxon>Euthyneura</taxon>
        <taxon>Panpulmonata</taxon>
        <taxon>Eupulmonata</taxon>
        <taxon>Stylommatophora</taxon>
        <taxon>Helicina</taxon>
        <taxon>Arionoidea</taxon>
        <taxon>Arionidae</taxon>
        <taxon>Arion</taxon>
    </lineage>
</organism>
<feature type="compositionally biased region" description="Basic and acidic residues" evidence="1">
    <location>
        <begin position="46"/>
        <end position="64"/>
    </location>
</feature>
<dbReference type="AlphaFoldDB" id="A0A0B6YNE8"/>
<feature type="non-terminal residue" evidence="2">
    <location>
        <position position="140"/>
    </location>
</feature>